<evidence type="ECO:0000313" key="2">
    <source>
        <dbReference type="Proteomes" id="UP000238430"/>
    </source>
</evidence>
<evidence type="ECO:0008006" key="3">
    <source>
        <dbReference type="Google" id="ProtNLM"/>
    </source>
</evidence>
<dbReference type="RefSeq" id="WP_106677579.1">
    <property type="nucleotide sequence ID" value="NZ_JACHWV010000001.1"/>
</dbReference>
<proteinExistence type="predicted"/>
<evidence type="ECO:0000313" key="1">
    <source>
        <dbReference type="EMBL" id="PSG91900.1"/>
    </source>
</evidence>
<sequence>MPIKITLDFCTLEFIDKIAIAVINEGVHVDFETSKIIAQTCINYFKQSPFVYLTHRTNSYSVDVTKYSTFVNQMENLKGFGVISTSLSARNAEIESLFLDLPFAIFDNLDEGLKWAKNILDNNPEKTI</sequence>
<name>A0A2T1NGE4_9FLAO</name>
<organism evidence="1 2">
    <name type="scientific">Mesoflavibacter zeaxanthinifaciens subsp. sabulilitoris</name>
    <dbReference type="NCBI Taxonomy" id="1520893"/>
    <lineage>
        <taxon>Bacteria</taxon>
        <taxon>Pseudomonadati</taxon>
        <taxon>Bacteroidota</taxon>
        <taxon>Flavobacteriia</taxon>
        <taxon>Flavobacteriales</taxon>
        <taxon>Flavobacteriaceae</taxon>
        <taxon>Mesoflavibacter</taxon>
    </lineage>
</organism>
<comment type="caution">
    <text evidence="1">The sequence shown here is derived from an EMBL/GenBank/DDBJ whole genome shotgun (WGS) entry which is preliminary data.</text>
</comment>
<dbReference type="OrthoDB" id="1144359at2"/>
<accession>A0A2T1NGE4</accession>
<gene>
    <name evidence="1" type="ORF">C7H61_04810</name>
</gene>
<dbReference type="AlphaFoldDB" id="A0A2T1NGE4"/>
<reference evidence="1 2" key="1">
    <citation type="submission" date="2018-03" db="EMBL/GenBank/DDBJ databases">
        <title>Mesoflavibacter sp. HG37 and Mesoflavibacter sp. HG96 sp.nov., two marine bacteria isolated from seawater of Western Pacific Ocean.</title>
        <authorList>
            <person name="Cheng H."/>
            <person name="Wu Y.-H."/>
            <person name="Guo L.-L."/>
            <person name="Xu X.-W."/>
        </authorList>
    </citation>
    <scope>NUCLEOTIDE SEQUENCE [LARGE SCALE GENOMIC DNA]</scope>
    <source>
        <strain evidence="1 2">KCTC 42117</strain>
    </source>
</reference>
<keyword evidence="2" id="KW-1185">Reference proteome</keyword>
<dbReference type="EMBL" id="PXOT01000020">
    <property type="protein sequence ID" value="PSG91900.1"/>
    <property type="molecule type" value="Genomic_DNA"/>
</dbReference>
<dbReference type="Proteomes" id="UP000238430">
    <property type="component" value="Unassembled WGS sequence"/>
</dbReference>
<protein>
    <recommendedName>
        <fullName evidence="3">STAS/SEC14 domain-containing protein</fullName>
    </recommendedName>
</protein>